<dbReference type="InterPro" id="IPR032780">
    <property type="entry name" value="DNA_pol3_delt_C"/>
</dbReference>
<reference evidence="12 13" key="1">
    <citation type="submission" date="2017-05" db="EMBL/GenBank/DDBJ databases">
        <title>Genome sequence of Candidatus Fukatsuia symbiotica and Candidatus Hamiltonella defensa from Acyrthosiphon pisum strain 5D.</title>
        <authorList>
            <person name="Patel V.A."/>
            <person name="Chevignon G."/>
            <person name="Russell J.A."/>
            <person name="Oliver K.M."/>
        </authorList>
    </citation>
    <scope>NUCLEOTIDE SEQUENCE [LARGE SCALE GENOMIC DNA]</scope>
    <source>
        <strain evidence="12 13">5D</strain>
    </source>
</reference>
<evidence type="ECO:0000256" key="5">
    <source>
        <dbReference type="ARBA" id="ARBA00022705"/>
    </source>
</evidence>
<keyword evidence="6" id="KW-0239">DNA-directed DNA polymerase</keyword>
<evidence type="ECO:0000259" key="11">
    <source>
        <dbReference type="Pfam" id="PF14840"/>
    </source>
</evidence>
<dbReference type="InterPro" id="IPR005790">
    <property type="entry name" value="DNA_polIII_delta"/>
</dbReference>
<dbReference type="GO" id="GO:0009360">
    <property type="term" value="C:DNA polymerase III complex"/>
    <property type="evidence" value="ECO:0007669"/>
    <property type="project" value="UniProtKB-UniRule"/>
</dbReference>
<dbReference type="PANTHER" id="PTHR34388">
    <property type="entry name" value="DNA POLYMERASE III SUBUNIT DELTA"/>
    <property type="match status" value="1"/>
</dbReference>
<proteinExistence type="inferred from homology"/>
<dbReference type="RefSeq" id="WP_072550588.1">
    <property type="nucleotide sequence ID" value="NZ_CP021659.1"/>
</dbReference>
<dbReference type="InterPro" id="IPR027417">
    <property type="entry name" value="P-loop_NTPase"/>
</dbReference>
<dbReference type="STRING" id="1878942.GCA_900128755_00817"/>
<evidence type="ECO:0000256" key="9">
    <source>
        <dbReference type="NCBIfam" id="TIGR01128"/>
    </source>
</evidence>
<evidence type="ECO:0000256" key="2">
    <source>
        <dbReference type="ARBA" id="ARBA00017703"/>
    </source>
</evidence>
<evidence type="ECO:0000256" key="4">
    <source>
        <dbReference type="ARBA" id="ARBA00022695"/>
    </source>
</evidence>
<feature type="domain" description="DNA polymerase III delta N-terminal" evidence="10">
    <location>
        <begin position="21"/>
        <end position="140"/>
    </location>
</feature>
<feature type="domain" description="DNA polymerase III subunit delta C-terminal" evidence="11">
    <location>
        <begin position="214"/>
        <end position="337"/>
    </location>
</feature>
<gene>
    <name evidence="12" type="ORF">CCS41_12800</name>
</gene>
<evidence type="ECO:0000256" key="6">
    <source>
        <dbReference type="ARBA" id="ARBA00022932"/>
    </source>
</evidence>
<dbReference type="GO" id="GO:0006261">
    <property type="term" value="P:DNA-templated DNA replication"/>
    <property type="evidence" value="ECO:0007669"/>
    <property type="project" value="TreeGrafter"/>
</dbReference>
<keyword evidence="5" id="KW-0235">DNA replication</keyword>
<dbReference type="Gene3D" id="1.20.272.10">
    <property type="match status" value="1"/>
</dbReference>
<name>A0A2U8I7V9_9GAMM</name>
<dbReference type="Gene3D" id="1.10.8.60">
    <property type="match status" value="1"/>
</dbReference>
<dbReference type="Gene3D" id="3.40.50.300">
    <property type="entry name" value="P-loop containing nucleotide triphosphate hydrolases"/>
    <property type="match status" value="1"/>
</dbReference>
<dbReference type="CDD" id="cd18138">
    <property type="entry name" value="HLD_clamp_pol_III_delta"/>
    <property type="match status" value="1"/>
</dbReference>
<dbReference type="OrthoDB" id="9770982at2"/>
<dbReference type="AlphaFoldDB" id="A0A2U8I7V9"/>
<evidence type="ECO:0000256" key="8">
    <source>
        <dbReference type="ARBA" id="ARBA00049244"/>
    </source>
</evidence>
<dbReference type="SUPFAM" id="SSF48019">
    <property type="entry name" value="post-AAA+ oligomerization domain-like"/>
    <property type="match status" value="1"/>
</dbReference>
<dbReference type="PANTHER" id="PTHR34388:SF1">
    <property type="entry name" value="DNA POLYMERASE III SUBUNIT DELTA"/>
    <property type="match status" value="1"/>
</dbReference>
<keyword evidence="3" id="KW-0808">Transferase</keyword>
<comment type="similarity">
    <text evidence="7">Belongs to the DNA polymerase HolA subunit family.</text>
</comment>
<sequence>MIRLYPEQLSVQLQQGLRGCYLFCGNDPLLLQESQDTIRHTAQRQGFTEYFSIILDGHTEWENIFTLCQARSLFACRQILLLIFPDSGLTTLMSQQLIRLTALLHPDILLLLRANKLTKAQQNSAWYKALSQNAVFVSCQTPDQTQLPRWINNRAQNMKLDIDAAAIPLLCHCYEGNLLALSQMLQKLSLLYPNGRLTLLHVEQMVNDVAHFTPYHWLDALLTGVSGRTWHILQKLQQEEEPPVILLRVLQPDLLLLLTLKRNMEQVPLCNLFEQHKVWQNRRNIMTEALQRLSLSQIQQAVHLLAQIEIELKHDYGQSIWSRLETLSMLLCGAALPESFLDVH</sequence>
<keyword evidence="4" id="KW-0548">Nucleotidyltransferase</keyword>
<accession>A0A2U8I7V9</accession>
<dbReference type="GO" id="GO:0003887">
    <property type="term" value="F:DNA-directed DNA polymerase activity"/>
    <property type="evidence" value="ECO:0007669"/>
    <property type="project" value="UniProtKB-UniRule"/>
</dbReference>
<dbReference type="Proteomes" id="UP000261875">
    <property type="component" value="Chromosome"/>
</dbReference>
<dbReference type="EMBL" id="CP021659">
    <property type="protein sequence ID" value="AWK15148.1"/>
    <property type="molecule type" value="Genomic_DNA"/>
</dbReference>
<dbReference type="NCBIfam" id="TIGR01128">
    <property type="entry name" value="holA"/>
    <property type="match status" value="1"/>
</dbReference>
<dbReference type="Pfam" id="PF06144">
    <property type="entry name" value="DNA_pol3_delta"/>
    <property type="match status" value="1"/>
</dbReference>
<dbReference type="KEGG" id="fsm:CCS41_12800"/>
<dbReference type="Pfam" id="PF14840">
    <property type="entry name" value="DNA_pol3_delt_C"/>
    <property type="match status" value="1"/>
</dbReference>
<dbReference type="SUPFAM" id="SSF52540">
    <property type="entry name" value="P-loop containing nucleoside triphosphate hydrolases"/>
    <property type="match status" value="1"/>
</dbReference>
<evidence type="ECO:0000259" key="10">
    <source>
        <dbReference type="Pfam" id="PF06144"/>
    </source>
</evidence>
<organism evidence="12 13">
    <name type="scientific">Candidatus Fukatsuia symbiotica</name>
    <dbReference type="NCBI Taxonomy" id="1878942"/>
    <lineage>
        <taxon>Bacteria</taxon>
        <taxon>Pseudomonadati</taxon>
        <taxon>Pseudomonadota</taxon>
        <taxon>Gammaproteobacteria</taxon>
        <taxon>Enterobacterales</taxon>
        <taxon>Yersiniaceae</taxon>
        <taxon>Candidatus Fukatsuia</taxon>
    </lineage>
</organism>
<dbReference type="InterPro" id="IPR008921">
    <property type="entry name" value="DNA_pol3_clamp-load_cplx_C"/>
</dbReference>
<comment type="catalytic activity">
    <reaction evidence="8">
        <text>DNA(n) + a 2'-deoxyribonucleoside 5'-triphosphate = DNA(n+1) + diphosphate</text>
        <dbReference type="Rhea" id="RHEA:22508"/>
        <dbReference type="Rhea" id="RHEA-COMP:17339"/>
        <dbReference type="Rhea" id="RHEA-COMP:17340"/>
        <dbReference type="ChEBI" id="CHEBI:33019"/>
        <dbReference type="ChEBI" id="CHEBI:61560"/>
        <dbReference type="ChEBI" id="CHEBI:173112"/>
        <dbReference type="EC" id="2.7.7.7"/>
    </reaction>
</comment>
<evidence type="ECO:0000313" key="12">
    <source>
        <dbReference type="EMBL" id="AWK15148.1"/>
    </source>
</evidence>
<dbReference type="EC" id="2.7.7.7" evidence="1 9"/>
<keyword evidence="13" id="KW-1185">Reference proteome</keyword>
<evidence type="ECO:0000313" key="13">
    <source>
        <dbReference type="Proteomes" id="UP000261875"/>
    </source>
</evidence>
<evidence type="ECO:0000256" key="3">
    <source>
        <dbReference type="ARBA" id="ARBA00022679"/>
    </source>
</evidence>
<protein>
    <recommendedName>
        <fullName evidence="2 9">DNA polymerase III subunit delta</fullName>
        <ecNumber evidence="1 9">2.7.7.7</ecNumber>
    </recommendedName>
</protein>
<dbReference type="InterPro" id="IPR010372">
    <property type="entry name" value="DNA_pol3_delta_N"/>
</dbReference>
<dbReference type="GO" id="GO:0003677">
    <property type="term" value="F:DNA binding"/>
    <property type="evidence" value="ECO:0007669"/>
    <property type="project" value="InterPro"/>
</dbReference>
<evidence type="ECO:0000256" key="7">
    <source>
        <dbReference type="ARBA" id="ARBA00034754"/>
    </source>
</evidence>
<evidence type="ECO:0000256" key="1">
    <source>
        <dbReference type="ARBA" id="ARBA00012417"/>
    </source>
</evidence>